<dbReference type="RefSeq" id="WP_209266720.1">
    <property type="nucleotide sequence ID" value="NZ_JAFFZN010000020.1"/>
</dbReference>
<accession>A0ABS3WXR6</accession>
<dbReference type="Proteomes" id="UP001518976">
    <property type="component" value="Unassembled WGS sequence"/>
</dbReference>
<keyword evidence="1" id="KW-0472">Membrane</keyword>
<sequence length="110" mass="12469">MLTKQTYAAPLSYIGSTRRIAVRIKKAGAVSPLVAGLAWLAGLIAILLAWAFVTVWYVITLLLFAAFLFPYRLVRRSHRKQEQLQKAELATMQAMMINQQRALNEKRPPQ</sequence>
<feature type="transmembrane region" description="Helical" evidence="1">
    <location>
        <begin position="55"/>
        <end position="74"/>
    </location>
</feature>
<gene>
    <name evidence="2" type="ORF">JW592_20950</name>
</gene>
<reference evidence="2 3" key="1">
    <citation type="submission" date="2021-02" db="EMBL/GenBank/DDBJ databases">
        <title>Streptomyces spirodelae sp. nov., isolated from duckweed.</title>
        <authorList>
            <person name="Saimee Y."/>
            <person name="Duangmal K."/>
        </authorList>
    </citation>
    <scope>NUCLEOTIDE SEQUENCE [LARGE SCALE GENOMIC DNA]</scope>
    <source>
        <strain evidence="2 3">DW4-2</strain>
    </source>
</reference>
<evidence type="ECO:0000313" key="2">
    <source>
        <dbReference type="EMBL" id="MBO8187913.1"/>
    </source>
</evidence>
<evidence type="ECO:0000256" key="1">
    <source>
        <dbReference type="SAM" id="Phobius"/>
    </source>
</evidence>
<keyword evidence="1" id="KW-0812">Transmembrane</keyword>
<evidence type="ECO:0000313" key="3">
    <source>
        <dbReference type="Proteomes" id="UP001518976"/>
    </source>
</evidence>
<keyword evidence="1" id="KW-1133">Transmembrane helix</keyword>
<evidence type="ECO:0008006" key="4">
    <source>
        <dbReference type="Google" id="ProtNLM"/>
    </source>
</evidence>
<protein>
    <recommendedName>
        <fullName evidence="4">DUF4229 domain-containing protein</fullName>
    </recommendedName>
</protein>
<keyword evidence="3" id="KW-1185">Reference proteome</keyword>
<organism evidence="2 3">
    <name type="scientific">Streptomyces spirodelae</name>
    <dbReference type="NCBI Taxonomy" id="2812904"/>
    <lineage>
        <taxon>Bacteria</taxon>
        <taxon>Bacillati</taxon>
        <taxon>Actinomycetota</taxon>
        <taxon>Actinomycetes</taxon>
        <taxon>Kitasatosporales</taxon>
        <taxon>Streptomycetaceae</taxon>
        <taxon>Streptomyces</taxon>
    </lineage>
</organism>
<dbReference type="EMBL" id="JAFFZN010000020">
    <property type="protein sequence ID" value="MBO8187913.1"/>
    <property type="molecule type" value="Genomic_DNA"/>
</dbReference>
<comment type="caution">
    <text evidence="2">The sequence shown here is derived from an EMBL/GenBank/DDBJ whole genome shotgun (WGS) entry which is preliminary data.</text>
</comment>
<name>A0ABS3WXR6_9ACTN</name>
<proteinExistence type="predicted"/>
<feature type="transmembrane region" description="Helical" evidence="1">
    <location>
        <begin position="27"/>
        <end position="49"/>
    </location>
</feature>